<feature type="repeat" description="Solcar" evidence="8">
    <location>
        <begin position="104"/>
        <end position="187"/>
    </location>
</feature>
<evidence type="ECO:0000256" key="5">
    <source>
        <dbReference type="ARBA" id="ARBA00022737"/>
    </source>
</evidence>
<feature type="transmembrane region" description="Helical" evidence="10">
    <location>
        <begin position="12"/>
        <end position="32"/>
    </location>
</feature>
<evidence type="ECO:0000256" key="10">
    <source>
        <dbReference type="SAM" id="Phobius"/>
    </source>
</evidence>
<evidence type="ECO:0000313" key="11">
    <source>
        <dbReference type="EMBL" id="CCC52206.1"/>
    </source>
</evidence>
<evidence type="ECO:0000256" key="1">
    <source>
        <dbReference type="ARBA" id="ARBA00004141"/>
    </source>
</evidence>
<dbReference type="EMBL" id="HE573026">
    <property type="protein sequence ID" value="CCC52206.1"/>
    <property type="molecule type" value="Genomic_DNA"/>
</dbReference>
<dbReference type="InterPro" id="IPR050391">
    <property type="entry name" value="Mito_Metabolite_Transporter"/>
</dbReference>
<dbReference type="OMA" id="VWSNIIC"/>
<evidence type="ECO:0000256" key="8">
    <source>
        <dbReference type="PROSITE-ProRule" id="PRU00282"/>
    </source>
</evidence>
<evidence type="ECO:0000256" key="3">
    <source>
        <dbReference type="ARBA" id="ARBA00022448"/>
    </source>
</evidence>
<sequence length="303" mass="33134">MPADVKALIDAPLSKMCTVTISGFSGMFAWVFTHPFEMWKNIVMTSPKGTSQRECLARMWRQGPFSGLASGLLRQIVYAPSRLGFYPIFRDALSNLKSNPGDPLTITDRAIAGALSGAFASVLSSPVEVCLVLQTTSKSKLSLLGAVSCVYHNGGIIGYWRGAGALASRAALVGVAQVGVHDQVLTFLRQRNARYSLKNNVNPFNDNIVVNVASVITALFYSIVTMPVEVARVRMSAEGSKSKYKNLCQTILCVAREEGVLSMYDSFFPYFVRCAMHTVVCFFTIEYLTRGIKTWRATKLPGA</sequence>
<protein>
    <submittedName>
        <fullName evidence="11">Putative acetyltransferase</fullName>
    </submittedName>
</protein>
<organism evidence="11">
    <name type="scientific">Trypanosoma vivax (strain Y486)</name>
    <dbReference type="NCBI Taxonomy" id="1055687"/>
    <lineage>
        <taxon>Eukaryota</taxon>
        <taxon>Discoba</taxon>
        <taxon>Euglenozoa</taxon>
        <taxon>Kinetoplastea</taxon>
        <taxon>Metakinetoplastina</taxon>
        <taxon>Trypanosomatida</taxon>
        <taxon>Trypanosomatidae</taxon>
        <taxon>Trypanosoma</taxon>
        <taxon>Duttonella</taxon>
    </lineage>
</organism>
<feature type="repeat" description="Solcar" evidence="8">
    <location>
        <begin position="205"/>
        <end position="291"/>
    </location>
</feature>
<comment type="similarity">
    <text evidence="2 9">Belongs to the mitochondrial carrier (TC 2.A.29) family.</text>
</comment>
<keyword evidence="7 8" id="KW-0472">Membrane</keyword>
<keyword evidence="5" id="KW-0677">Repeat</keyword>
<dbReference type="SUPFAM" id="SSF103506">
    <property type="entry name" value="Mitochondrial carrier"/>
    <property type="match status" value="1"/>
</dbReference>
<dbReference type="InterPro" id="IPR023395">
    <property type="entry name" value="MCP_dom_sf"/>
</dbReference>
<keyword evidence="11" id="KW-0808">Transferase</keyword>
<dbReference type="PANTHER" id="PTHR45618">
    <property type="entry name" value="MITOCHONDRIAL DICARBOXYLATE CARRIER-RELATED"/>
    <property type="match status" value="1"/>
</dbReference>
<dbReference type="AlphaFoldDB" id="G0U444"/>
<dbReference type="Pfam" id="PF00153">
    <property type="entry name" value="Mito_carr"/>
    <property type="match status" value="3"/>
</dbReference>
<dbReference type="InterPro" id="IPR018108">
    <property type="entry name" value="MCP_transmembrane"/>
</dbReference>
<evidence type="ECO:0000256" key="2">
    <source>
        <dbReference type="ARBA" id="ARBA00006375"/>
    </source>
</evidence>
<feature type="transmembrane region" description="Helical" evidence="10">
    <location>
        <begin position="208"/>
        <end position="228"/>
    </location>
</feature>
<dbReference type="GO" id="GO:0016740">
    <property type="term" value="F:transferase activity"/>
    <property type="evidence" value="ECO:0007669"/>
    <property type="project" value="UniProtKB-KW"/>
</dbReference>
<dbReference type="GO" id="GO:0016020">
    <property type="term" value="C:membrane"/>
    <property type="evidence" value="ECO:0007669"/>
    <property type="project" value="UniProtKB-SubCell"/>
</dbReference>
<evidence type="ECO:0000256" key="6">
    <source>
        <dbReference type="ARBA" id="ARBA00022989"/>
    </source>
</evidence>
<keyword evidence="6 10" id="KW-1133">Transmembrane helix</keyword>
<name>G0U444_TRYVY</name>
<reference evidence="11" key="1">
    <citation type="journal article" date="2012" name="Proc. Natl. Acad. Sci. U.S.A.">
        <title>Antigenic diversity is generated by distinct evolutionary mechanisms in African trypanosome species.</title>
        <authorList>
            <person name="Jackson A.P."/>
            <person name="Berry A."/>
            <person name="Aslett M."/>
            <person name="Allison H.C."/>
            <person name="Burton P."/>
            <person name="Vavrova-Anderson J."/>
            <person name="Brown R."/>
            <person name="Browne H."/>
            <person name="Corton N."/>
            <person name="Hauser H."/>
            <person name="Gamble J."/>
            <person name="Gilderthorp R."/>
            <person name="Marcello L."/>
            <person name="McQuillan J."/>
            <person name="Otto T.D."/>
            <person name="Quail M.A."/>
            <person name="Sanders M.J."/>
            <person name="van Tonder A."/>
            <person name="Ginger M.L."/>
            <person name="Field M.C."/>
            <person name="Barry J.D."/>
            <person name="Hertz-Fowler C."/>
            <person name="Berriman M."/>
        </authorList>
    </citation>
    <scope>NUCLEOTIDE SEQUENCE</scope>
    <source>
        <strain evidence="11">Y486</strain>
    </source>
</reference>
<accession>G0U444</accession>
<dbReference type="Gene3D" id="1.50.40.10">
    <property type="entry name" value="Mitochondrial carrier domain"/>
    <property type="match status" value="1"/>
</dbReference>
<dbReference type="PROSITE" id="PS50920">
    <property type="entry name" value="SOLCAR"/>
    <property type="match status" value="2"/>
</dbReference>
<keyword evidence="4 8" id="KW-0812">Transmembrane</keyword>
<keyword evidence="3 9" id="KW-0813">Transport</keyword>
<evidence type="ECO:0000256" key="7">
    <source>
        <dbReference type="ARBA" id="ARBA00023136"/>
    </source>
</evidence>
<gene>
    <name evidence="11" type="ORF">TVY486_1012490</name>
</gene>
<dbReference type="VEuPathDB" id="TriTrypDB:TvY486_1012490"/>
<feature type="transmembrane region" description="Helical" evidence="10">
    <location>
        <begin position="270"/>
        <end position="289"/>
    </location>
</feature>
<evidence type="ECO:0000256" key="4">
    <source>
        <dbReference type="ARBA" id="ARBA00022692"/>
    </source>
</evidence>
<evidence type="ECO:0000256" key="9">
    <source>
        <dbReference type="RuleBase" id="RU000488"/>
    </source>
</evidence>
<comment type="subcellular location">
    <subcellularLocation>
        <location evidence="1">Membrane</location>
        <topology evidence="1">Multi-pass membrane protein</topology>
    </subcellularLocation>
</comment>
<proteinExistence type="inferred from homology"/>